<protein>
    <submittedName>
        <fullName evidence="5">Heme peroxidase</fullName>
    </submittedName>
</protein>
<dbReference type="OrthoDB" id="9765610at2"/>
<dbReference type="InterPro" id="IPR010255">
    <property type="entry name" value="Haem_peroxidase_sf"/>
</dbReference>
<dbReference type="RefSeq" id="WP_119910428.1">
    <property type="nucleotide sequence ID" value="NZ_QZCH01000009.1"/>
</dbReference>
<dbReference type="GO" id="GO:0004601">
    <property type="term" value="F:peroxidase activity"/>
    <property type="evidence" value="ECO:0007669"/>
    <property type="project" value="UniProtKB-KW"/>
</dbReference>
<evidence type="ECO:0000256" key="3">
    <source>
        <dbReference type="ARBA" id="ARBA00023002"/>
    </source>
</evidence>
<dbReference type="InterPro" id="IPR050783">
    <property type="entry name" value="Oxylipin_biosynth_metab"/>
</dbReference>
<dbReference type="Proteomes" id="UP000283255">
    <property type="component" value="Unassembled WGS sequence"/>
</dbReference>
<dbReference type="AlphaFoldDB" id="A0A418YFP4"/>
<reference evidence="5 6" key="2">
    <citation type="submission" date="2019-01" db="EMBL/GenBank/DDBJ databases">
        <title>Motilimonas pumilus sp. nov., isolated from the gut of sea cucumber (Apostichopus japonicus).</title>
        <authorList>
            <person name="Wang F.-Q."/>
            <person name="Ren L.-H."/>
            <person name="Lin Y.-W."/>
            <person name="Sun G.-H."/>
            <person name="Du Z.-J."/>
            <person name="Zhao J.-X."/>
            <person name="Liu X.-J."/>
            <person name="Liu L.-J."/>
        </authorList>
    </citation>
    <scope>NUCLEOTIDE SEQUENCE [LARGE SCALE GENOMIC DNA]</scope>
    <source>
        <strain evidence="5 6">PLHSC7-2</strain>
    </source>
</reference>
<keyword evidence="1" id="KW-0479">Metal-binding</keyword>
<dbReference type="EMBL" id="QZCH01000009">
    <property type="protein sequence ID" value="RJG48202.1"/>
    <property type="molecule type" value="Genomic_DNA"/>
</dbReference>
<dbReference type="GO" id="GO:0005737">
    <property type="term" value="C:cytoplasm"/>
    <property type="evidence" value="ECO:0007669"/>
    <property type="project" value="TreeGrafter"/>
</dbReference>
<reference evidence="5 6" key="1">
    <citation type="submission" date="2018-09" db="EMBL/GenBank/DDBJ databases">
        <authorList>
            <person name="Wang F."/>
        </authorList>
    </citation>
    <scope>NUCLEOTIDE SEQUENCE [LARGE SCALE GENOMIC DNA]</scope>
    <source>
        <strain evidence="5 6">PLHSC7-2</strain>
    </source>
</reference>
<keyword evidence="4" id="KW-0408">Iron</keyword>
<evidence type="ECO:0000313" key="6">
    <source>
        <dbReference type="Proteomes" id="UP000283255"/>
    </source>
</evidence>
<dbReference type="PROSITE" id="PS50292">
    <property type="entry name" value="PEROXIDASE_3"/>
    <property type="match status" value="1"/>
</dbReference>
<dbReference type="GO" id="GO:0006631">
    <property type="term" value="P:fatty acid metabolic process"/>
    <property type="evidence" value="ECO:0007669"/>
    <property type="project" value="UniProtKB-ARBA"/>
</dbReference>
<evidence type="ECO:0000256" key="1">
    <source>
        <dbReference type="ARBA" id="ARBA00022723"/>
    </source>
</evidence>
<organism evidence="5 6">
    <name type="scientific">Motilimonas pumila</name>
    <dbReference type="NCBI Taxonomy" id="2303987"/>
    <lineage>
        <taxon>Bacteria</taxon>
        <taxon>Pseudomonadati</taxon>
        <taxon>Pseudomonadota</taxon>
        <taxon>Gammaproteobacteria</taxon>
        <taxon>Alteromonadales</taxon>
        <taxon>Alteromonadales genera incertae sedis</taxon>
        <taxon>Motilimonas</taxon>
    </lineage>
</organism>
<dbReference type="Pfam" id="PF03098">
    <property type="entry name" value="An_peroxidase"/>
    <property type="match status" value="1"/>
</dbReference>
<dbReference type="SUPFAM" id="SSF48113">
    <property type="entry name" value="Heme-dependent peroxidases"/>
    <property type="match status" value="1"/>
</dbReference>
<accession>A0A418YFP4</accession>
<evidence type="ECO:0000313" key="5">
    <source>
        <dbReference type="EMBL" id="RJG48202.1"/>
    </source>
</evidence>
<dbReference type="PANTHER" id="PTHR11903">
    <property type="entry name" value="PROSTAGLANDIN G/H SYNTHASE"/>
    <property type="match status" value="1"/>
</dbReference>
<dbReference type="InterPro" id="IPR019791">
    <property type="entry name" value="Haem_peroxidase_animal"/>
</dbReference>
<dbReference type="InterPro" id="IPR037120">
    <property type="entry name" value="Haem_peroxidase_sf_animal"/>
</dbReference>
<keyword evidence="3" id="KW-0560">Oxidoreductase</keyword>
<keyword evidence="6" id="KW-1185">Reference proteome</keyword>
<evidence type="ECO:0000256" key="4">
    <source>
        <dbReference type="ARBA" id="ARBA00023004"/>
    </source>
</evidence>
<dbReference type="Gene3D" id="1.10.640.10">
    <property type="entry name" value="Haem peroxidase domain superfamily, animal type"/>
    <property type="match status" value="1"/>
</dbReference>
<dbReference type="GO" id="GO:0016702">
    <property type="term" value="F:oxidoreductase activity, acting on single donors with incorporation of molecular oxygen, incorporation of two atoms of oxygen"/>
    <property type="evidence" value="ECO:0007669"/>
    <property type="project" value="TreeGrafter"/>
</dbReference>
<dbReference type="GO" id="GO:0020037">
    <property type="term" value="F:heme binding"/>
    <property type="evidence" value="ECO:0007669"/>
    <property type="project" value="InterPro"/>
</dbReference>
<sequence length="518" mass="58954">MSFINGLLDTAKHLPGVANMLNKVASNKLAAATQSRPHSYSLWSPLDKLGAAPSDYLTWHTVTDKNFFDLHLPPARAEYVSQLPNNAPTKDFPFGEITTLFERKSGLKQGRSSVFFMFFAQWFTDGFFRSSHIDPRQTTSNHNIDLAQIYGYNEAVALLLRSKHGGKLQSQFIDGEEYPDALGEFDNDGNWQVKERYQTLPYIEDSQWQEQIFGHLNDQQKSHLYATGLERGNTMVGHMAISTLFLREHNNLCDELSQAYPSWDDDRLFHTARIINTVILMKLVIEDYVNHIAGLDVLIMDPTFAEEQRWYRTPWIAAEFNLLYRWHGLVPDYLLMEQGQESLTDNFELLKDRGLSAILAAASKQPAGQISLDNVPSFLLPAEMAMINKGREWCLQPYNVYREKFGLKALTSFEQLTDDREITSKLQSLYGHIDKLELTVGLFAEDGGSKLTGELQTAMVAYDALTQIYTNPLLAKENYTERHFTPVGMKRINATHSFQDLADRNLVGQPQVHVARKA</sequence>
<keyword evidence="2" id="KW-0223">Dioxygenase</keyword>
<keyword evidence="5" id="KW-0575">Peroxidase</keyword>
<evidence type="ECO:0000256" key="2">
    <source>
        <dbReference type="ARBA" id="ARBA00022964"/>
    </source>
</evidence>
<gene>
    <name evidence="5" type="ORF">D1Z90_09045</name>
</gene>
<dbReference type="GO" id="GO:0004666">
    <property type="term" value="F:prostaglandin-endoperoxide synthase activity"/>
    <property type="evidence" value="ECO:0007669"/>
    <property type="project" value="TreeGrafter"/>
</dbReference>
<dbReference type="PANTHER" id="PTHR11903:SF39">
    <property type="entry name" value="PROSTAGLANDIN G_H SYNTHASE 2-LIKE"/>
    <property type="match status" value="1"/>
</dbReference>
<comment type="caution">
    <text evidence="5">The sequence shown here is derived from an EMBL/GenBank/DDBJ whole genome shotgun (WGS) entry which is preliminary data.</text>
</comment>
<dbReference type="PRINTS" id="PR00457">
    <property type="entry name" value="ANPEROXIDASE"/>
</dbReference>
<dbReference type="GO" id="GO:0046872">
    <property type="term" value="F:metal ion binding"/>
    <property type="evidence" value="ECO:0007669"/>
    <property type="project" value="UniProtKB-KW"/>
</dbReference>
<name>A0A418YFP4_9GAMM</name>
<proteinExistence type="predicted"/>
<dbReference type="GO" id="GO:0006979">
    <property type="term" value="P:response to oxidative stress"/>
    <property type="evidence" value="ECO:0007669"/>
    <property type="project" value="InterPro"/>
</dbReference>